<evidence type="ECO:0000313" key="1">
    <source>
        <dbReference type="EMBL" id="SHO64647.1"/>
    </source>
</evidence>
<accession>A0A1M7ZIE5</accession>
<name>A0A1M7ZIE5_9HYPH</name>
<keyword evidence="2" id="KW-1185">Reference proteome</keyword>
<dbReference type="EMBL" id="FRXO01000003">
    <property type="protein sequence ID" value="SHO64647.1"/>
    <property type="molecule type" value="Genomic_DNA"/>
</dbReference>
<organism evidence="1 2">
    <name type="scientific">Pseudoxanthobacter soli DSM 19599</name>
    <dbReference type="NCBI Taxonomy" id="1123029"/>
    <lineage>
        <taxon>Bacteria</taxon>
        <taxon>Pseudomonadati</taxon>
        <taxon>Pseudomonadota</taxon>
        <taxon>Alphaproteobacteria</taxon>
        <taxon>Hyphomicrobiales</taxon>
        <taxon>Segnochrobactraceae</taxon>
        <taxon>Pseudoxanthobacter</taxon>
    </lineage>
</organism>
<dbReference type="Proteomes" id="UP000186406">
    <property type="component" value="Unassembled WGS sequence"/>
</dbReference>
<evidence type="ECO:0000313" key="2">
    <source>
        <dbReference type="Proteomes" id="UP000186406"/>
    </source>
</evidence>
<reference evidence="1 2" key="1">
    <citation type="submission" date="2016-12" db="EMBL/GenBank/DDBJ databases">
        <authorList>
            <person name="Song W.-J."/>
            <person name="Kurnit D.M."/>
        </authorList>
    </citation>
    <scope>NUCLEOTIDE SEQUENCE [LARGE SCALE GENOMIC DNA]</scope>
    <source>
        <strain evidence="1 2">DSM 19599</strain>
    </source>
</reference>
<protein>
    <submittedName>
        <fullName evidence="1">Uncharacterized protein</fullName>
    </submittedName>
</protein>
<dbReference type="AlphaFoldDB" id="A0A1M7ZIE5"/>
<gene>
    <name evidence="1" type="ORF">SAMN02745172_01811</name>
</gene>
<proteinExistence type="predicted"/>
<dbReference type="RefSeq" id="WP_073627765.1">
    <property type="nucleotide sequence ID" value="NZ_FRXO01000003.1"/>
</dbReference>
<sequence>MASQFPPVVSNDPNWPVEAVRELIDLTRQEVSAEVVSLKLHKPVIEVTAKAAQLGLRLRPVYNF</sequence>